<organism evidence="1 2">
    <name type="scientific">Allocoleopsis franciscana PCC 7113</name>
    <dbReference type="NCBI Taxonomy" id="1173027"/>
    <lineage>
        <taxon>Bacteria</taxon>
        <taxon>Bacillati</taxon>
        <taxon>Cyanobacteriota</taxon>
        <taxon>Cyanophyceae</taxon>
        <taxon>Coleofasciculales</taxon>
        <taxon>Coleofasciculaceae</taxon>
        <taxon>Allocoleopsis</taxon>
        <taxon>Allocoleopsis franciscana</taxon>
    </lineage>
</organism>
<dbReference type="HOGENOM" id="CLU_1473610_0_0_3"/>
<keyword evidence="2" id="KW-1185">Reference proteome</keyword>
<accession>K9WB32</accession>
<reference evidence="1 2" key="1">
    <citation type="submission" date="2012-06" db="EMBL/GenBank/DDBJ databases">
        <title>Finished chromosome of genome of Microcoleus sp. PCC 7113.</title>
        <authorList>
            <consortium name="US DOE Joint Genome Institute"/>
            <person name="Gugger M."/>
            <person name="Coursin T."/>
            <person name="Rippka R."/>
            <person name="Tandeau De Marsac N."/>
            <person name="Huntemann M."/>
            <person name="Wei C.-L."/>
            <person name="Han J."/>
            <person name="Detter J.C."/>
            <person name="Han C."/>
            <person name="Tapia R."/>
            <person name="Chen A."/>
            <person name="Kyrpides N."/>
            <person name="Mavromatis K."/>
            <person name="Markowitz V."/>
            <person name="Szeto E."/>
            <person name="Ivanova N."/>
            <person name="Pagani I."/>
            <person name="Pati A."/>
            <person name="Goodwin L."/>
            <person name="Nordberg H.P."/>
            <person name="Cantor M.N."/>
            <person name="Hua S.X."/>
            <person name="Woyke T."/>
            <person name="Kerfeld C.A."/>
        </authorList>
    </citation>
    <scope>NUCLEOTIDE SEQUENCE [LARGE SCALE GENOMIC DNA]</scope>
    <source>
        <strain evidence="1 2">PCC 7113</strain>
    </source>
</reference>
<name>K9WB32_9CYAN</name>
<dbReference type="STRING" id="1173027.Mic7113_0814"/>
<evidence type="ECO:0000313" key="2">
    <source>
        <dbReference type="Proteomes" id="UP000010471"/>
    </source>
</evidence>
<dbReference type="EMBL" id="CP003630">
    <property type="protein sequence ID" value="AFZ16722.1"/>
    <property type="molecule type" value="Genomic_DNA"/>
</dbReference>
<proteinExistence type="predicted"/>
<protein>
    <submittedName>
        <fullName evidence="1">Uncharacterized protein</fullName>
    </submittedName>
</protein>
<sequence>MYHISYKPLTIERFAQLKGASTNDWGQTIYEYTSQYITSQFASTYGYYYQGMRSQPETGALPISANLDIIVYDPGKGITNINSYLQTVFKDSISPADSIEISSNMSAIFQARFSEESLNWTPFNKRYNFPDNLIIDVYMVTSSARDVSGTLAGVVTYCYVAYKSGSVSIHSVVGSGQYDVTHG</sequence>
<dbReference type="AlphaFoldDB" id="K9WB32"/>
<dbReference type="KEGG" id="mic:Mic7113_0814"/>
<gene>
    <name evidence="1" type="ORF">Mic7113_0814</name>
</gene>
<dbReference type="Proteomes" id="UP000010471">
    <property type="component" value="Chromosome"/>
</dbReference>
<evidence type="ECO:0000313" key="1">
    <source>
        <dbReference type="EMBL" id="AFZ16722.1"/>
    </source>
</evidence>